<comment type="caution">
    <text evidence="3">The sequence shown here is derived from an EMBL/GenBank/DDBJ whole genome shotgun (WGS) entry which is preliminary data.</text>
</comment>
<dbReference type="InterPro" id="IPR027354">
    <property type="entry name" value="YcgL_dom"/>
</dbReference>
<evidence type="ECO:0000256" key="1">
    <source>
        <dbReference type="HAMAP-Rule" id="MF_01866"/>
    </source>
</evidence>
<keyword evidence="4" id="KW-1185">Reference proteome</keyword>
<dbReference type="PANTHER" id="PTHR38109:SF1">
    <property type="entry name" value="PROTEIN YCGL"/>
    <property type="match status" value="1"/>
</dbReference>
<dbReference type="Gene3D" id="3.10.510.20">
    <property type="entry name" value="YcgL domain"/>
    <property type="match status" value="1"/>
</dbReference>
<gene>
    <name evidence="3" type="ORF">D5R81_04110</name>
</gene>
<accession>A0A3A6TRE4</accession>
<proteinExistence type="inferred from homology"/>
<dbReference type="AlphaFoldDB" id="A0A3A6TRE4"/>
<dbReference type="EMBL" id="QYYH01000017">
    <property type="protein sequence ID" value="RJY18684.1"/>
    <property type="molecule type" value="Genomic_DNA"/>
</dbReference>
<feature type="domain" description="YcgL" evidence="2">
    <location>
        <begin position="1"/>
        <end position="85"/>
    </location>
</feature>
<dbReference type="Proteomes" id="UP000273022">
    <property type="component" value="Unassembled WGS sequence"/>
</dbReference>
<reference evidence="3 4" key="1">
    <citation type="submission" date="2018-09" db="EMBL/GenBank/DDBJ databases">
        <title>Phylogeny of the Shewanellaceae, and recommendation for two new genera, Pseudoshewanella and Parashewanella.</title>
        <authorList>
            <person name="Wang G."/>
        </authorList>
    </citation>
    <scope>NUCLEOTIDE SEQUENCE [LARGE SCALE GENOMIC DNA]</scope>
    <source>
        <strain evidence="3 4">KCTC 22492</strain>
    </source>
</reference>
<sequence>MICAVYKSSLKEETYLFIEKKGQFDNVPEPLLAMFGTPQLLMLLPLSKREKLGIADINRVKEEILNKGFYLQIPPPKENLLDIHRKELGVEA</sequence>
<evidence type="ECO:0000259" key="2">
    <source>
        <dbReference type="PROSITE" id="PS51648"/>
    </source>
</evidence>
<dbReference type="Pfam" id="PF05166">
    <property type="entry name" value="YcgL"/>
    <property type="match status" value="1"/>
</dbReference>
<organism evidence="3 4">
    <name type="scientific">Parashewanella spongiae</name>
    <dbReference type="NCBI Taxonomy" id="342950"/>
    <lineage>
        <taxon>Bacteria</taxon>
        <taxon>Pseudomonadati</taxon>
        <taxon>Pseudomonadota</taxon>
        <taxon>Gammaproteobacteria</taxon>
        <taxon>Alteromonadales</taxon>
        <taxon>Shewanellaceae</taxon>
        <taxon>Parashewanella</taxon>
    </lineage>
</organism>
<protein>
    <recommendedName>
        <fullName evidence="1">YcgL domain-containing protein D5R81_04110</fullName>
    </recommendedName>
</protein>
<evidence type="ECO:0000313" key="4">
    <source>
        <dbReference type="Proteomes" id="UP000273022"/>
    </source>
</evidence>
<dbReference type="SUPFAM" id="SSF160191">
    <property type="entry name" value="YcgL-like"/>
    <property type="match status" value="1"/>
</dbReference>
<dbReference type="RefSeq" id="WP_121852386.1">
    <property type="nucleotide sequence ID" value="NZ_CP037952.1"/>
</dbReference>
<name>A0A3A6TRE4_9GAMM</name>
<dbReference type="PANTHER" id="PTHR38109">
    <property type="entry name" value="PROTEIN YCGL"/>
    <property type="match status" value="1"/>
</dbReference>
<dbReference type="InterPro" id="IPR038068">
    <property type="entry name" value="YcgL-like_sf"/>
</dbReference>
<dbReference type="HAMAP" id="MF_01866">
    <property type="entry name" value="UPF0745"/>
    <property type="match status" value="1"/>
</dbReference>
<dbReference type="OrthoDB" id="7062382at2"/>
<evidence type="ECO:0000313" key="3">
    <source>
        <dbReference type="EMBL" id="RJY18684.1"/>
    </source>
</evidence>
<dbReference type="PROSITE" id="PS51648">
    <property type="entry name" value="YCGL"/>
    <property type="match status" value="1"/>
</dbReference>